<dbReference type="InterPro" id="IPR029045">
    <property type="entry name" value="ClpP/crotonase-like_dom_sf"/>
</dbReference>
<dbReference type="Proteomes" id="UP000030017">
    <property type="component" value="Unassembled WGS sequence"/>
</dbReference>
<gene>
    <name evidence="3" type="ORF">N792_00885</name>
</gene>
<dbReference type="STRING" id="1122185.N792_00885"/>
<dbReference type="PANTHER" id="PTHR11261">
    <property type="entry name" value="INTERPHOTORECEPTOR RETINOID-BINDING PROTEIN"/>
    <property type="match status" value="1"/>
</dbReference>
<dbReference type="SUPFAM" id="SSF52096">
    <property type="entry name" value="ClpP/crotonase"/>
    <property type="match status" value="1"/>
</dbReference>
<keyword evidence="1" id="KW-0732">Signal</keyword>
<dbReference type="SMART" id="SM00245">
    <property type="entry name" value="TSPc"/>
    <property type="match status" value="1"/>
</dbReference>
<dbReference type="EMBL" id="AVPS01000001">
    <property type="protein sequence ID" value="KGM52827.1"/>
    <property type="molecule type" value="Genomic_DNA"/>
</dbReference>
<evidence type="ECO:0000259" key="2">
    <source>
        <dbReference type="SMART" id="SM00245"/>
    </source>
</evidence>
<name>A0A0A0EUL4_9GAMM</name>
<organism evidence="3 4">
    <name type="scientific">Lysobacter concretionis Ko07 = DSM 16239</name>
    <dbReference type="NCBI Taxonomy" id="1122185"/>
    <lineage>
        <taxon>Bacteria</taxon>
        <taxon>Pseudomonadati</taxon>
        <taxon>Pseudomonadota</taxon>
        <taxon>Gammaproteobacteria</taxon>
        <taxon>Lysobacterales</taxon>
        <taxon>Lysobacteraceae</taxon>
        <taxon>Novilysobacter</taxon>
    </lineage>
</organism>
<comment type="caution">
    <text evidence="3">The sequence shown here is derived from an EMBL/GenBank/DDBJ whole genome shotgun (WGS) entry which is preliminary data.</text>
</comment>
<reference evidence="3 4" key="1">
    <citation type="submission" date="2013-08" db="EMBL/GenBank/DDBJ databases">
        <title>Genome sequencing of Lysobacter.</title>
        <authorList>
            <person name="Zhang S."/>
            <person name="Wang G."/>
        </authorList>
    </citation>
    <scope>NUCLEOTIDE SEQUENCE [LARGE SCALE GENOMIC DNA]</scope>
    <source>
        <strain evidence="3 4">Ko07</strain>
    </source>
</reference>
<dbReference type="RefSeq" id="WP_036191592.1">
    <property type="nucleotide sequence ID" value="NZ_AVPS01000001.1"/>
</dbReference>
<dbReference type="GO" id="GO:0008236">
    <property type="term" value="F:serine-type peptidase activity"/>
    <property type="evidence" value="ECO:0007669"/>
    <property type="project" value="InterPro"/>
</dbReference>
<evidence type="ECO:0000256" key="1">
    <source>
        <dbReference type="SAM" id="SignalP"/>
    </source>
</evidence>
<dbReference type="PANTHER" id="PTHR11261:SF3">
    <property type="entry name" value="RETINOL-BINDING PROTEIN 3"/>
    <property type="match status" value="1"/>
</dbReference>
<dbReference type="Gene3D" id="3.90.226.10">
    <property type="entry name" value="2-enoyl-CoA Hydratase, Chain A, domain 1"/>
    <property type="match status" value="1"/>
</dbReference>
<dbReference type="OrthoDB" id="7266775at2"/>
<feature type="domain" description="Tail specific protease" evidence="2">
    <location>
        <begin position="329"/>
        <end position="494"/>
    </location>
</feature>
<keyword evidence="4" id="KW-1185">Reference proteome</keyword>
<evidence type="ECO:0000313" key="4">
    <source>
        <dbReference type="Proteomes" id="UP000030017"/>
    </source>
</evidence>
<proteinExistence type="predicted"/>
<accession>A0A0A0EUL4</accession>
<dbReference type="eggNOG" id="COG0793">
    <property type="taxonomic scope" value="Bacteria"/>
</dbReference>
<sequence length="526" mass="58252">MTCSKTRTILRGSLKLVATALLAMAATGVVMAAPKSAPLSQFKLYDLGRNDLGAKDGDSTISRQQAMEDLDALGDAIEGNSSYIWSTTFPYRDVIEGMKAQLPGKVSVNGLSTQINKFVRLFGDDHAQVVEWTKRIPQGSLPFQFGKADTRYFLFTLDPAGFVNPDYPYVRSIDGVLIDEWVRVAGDIGQGPYSATAARESRGYRLLPYVDYLRREMGLPVKPEAVLEMVSENGRESTRMTVPVAKAPVERDLGTFRLPDESRLLEGNVGYLRVPAHTGEKAKQFIATVDTTMAGFRDTDALIIDARMSGGGARRVLNSLFPYLMKPDDKPYVFNLVKLRLPEHDPDFGPLAVFDDDAKRFLYVPNPANPENEAEAYREFAGSFHPVWNPPAEKFTDWYFMTQRPRADKPHYDKPVYMLVDWGVGSAGDIFASAFKGWRNVTMLGTPTMGRSGQGVVFPLPHSKLGVNLSTMASFQKTGERYDTAGIRPDILVEPVPTDWFGASDTMLDRTRAMIAARLADEAAAR</sequence>
<dbReference type="InterPro" id="IPR005151">
    <property type="entry name" value="Tail-specific_protease"/>
</dbReference>
<dbReference type="GO" id="GO:0006508">
    <property type="term" value="P:proteolysis"/>
    <property type="evidence" value="ECO:0007669"/>
    <property type="project" value="InterPro"/>
</dbReference>
<dbReference type="Pfam" id="PF03572">
    <property type="entry name" value="Peptidase_S41"/>
    <property type="match status" value="1"/>
</dbReference>
<feature type="signal peptide" evidence="1">
    <location>
        <begin position="1"/>
        <end position="32"/>
    </location>
</feature>
<protein>
    <recommendedName>
        <fullName evidence="2">Tail specific protease domain-containing protein</fullName>
    </recommendedName>
</protein>
<dbReference type="AlphaFoldDB" id="A0A0A0EUL4"/>
<evidence type="ECO:0000313" key="3">
    <source>
        <dbReference type="EMBL" id="KGM52827.1"/>
    </source>
</evidence>
<feature type="chain" id="PRO_5001969259" description="Tail specific protease domain-containing protein" evidence="1">
    <location>
        <begin position="33"/>
        <end position="526"/>
    </location>
</feature>